<comment type="caution">
    <text evidence="3">The sequence shown here is derived from an EMBL/GenBank/DDBJ whole genome shotgun (WGS) entry which is preliminary data.</text>
</comment>
<keyword evidence="1" id="KW-1133">Transmembrane helix</keyword>
<evidence type="ECO:0000256" key="1">
    <source>
        <dbReference type="SAM" id="Phobius"/>
    </source>
</evidence>
<protein>
    <submittedName>
        <fullName evidence="3">Uncharacterized protein</fullName>
    </submittedName>
</protein>
<evidence type="ECO:0000256" key="2">
    <source>
        <dbReference type="SAM" id="SignalP"/>
    </source>
</evidence>
<name>A0ABR7JC02_9FLAO</name>
<dbReference type="Proteomes" id="UP000621670">
    <property type="component" value="Unassembled WGS sequence"/>
</dbReference>
<accession>A0ABR7JC02</accession>
<keyword evidence="1" id="KW-0812">Transmembrane</keyword>
<feature type="chain" id="PRO_5045753967" evidence="2">
    <location>
        <begin position="25"/>
        <end position="73"/>
    </location>
</feature>
<proteinExistence type="predicted"/>
<sequence length="73" mass="8286">MKKQTLSILLSLSALLFPFVTALAQAEEFPEDVQDVPAAPINDWIPLLLLLAIAVAFYFFKKQHNSNNKLNKW</sequence>
<organism evidence="3 4">
    <name type="scientific">Flavobacterium turcicum</name>
    <dbReference type="NCBI Taxonomy" id="2764718"/>
    <lineage>
        <taxon>Bacteria</taxon>
        <taxon>Pseudomonadati</taxon>
        <taxon>Bacteroidota</taxon>
        <taxon>Flavobacteriia</taxon>
        <taxon>Flavobacteriales</taxon>
        <taxon>Flavobacteriaceae</taxon>
        <taxon>Flavobacterium</taxon>
    </lineage>
</organism>
<keyword evidence="4" id="KW-1185">Reference proteome</keyword>
<dbReference type="RefSeq" id="WP_166132534.1">
    <property type="nucleotide sequence ID" value="NZ_JAAOBY010000001.1"/>
</dbReference>
<feature type="transmembrane region" description="Helical" evidence="1">
    <location>
        <begin position="42"/>
        <end position="60"/>
    </location>
</feature>
<evidence type="ECO:0000313" key="4">
    <source>
        <dbReference type="Proteomes" id="UP000621670"/>
    </source>
</evidence>
<evidence type="ECO:0000313" key="3">
    <source>
        <dbReference type="EMBL" id="MBC5861865.1"/>
    </source>
</evidence>
<keyword evidence="2" id="KW-0732">Signal</keyword>
<reference evidence="3 4" key="1">
    <citation type="submission" date="2020-08" db="EMBL/GenBank/DDBJ databases">
        <title>Description of novel Flavobacterium F-400 isolate.</title>
        <authorList>
            <person name="Saticioglu I."/>
            <person name="Duman M."/>
            <person name="Altun S."/>
        </authorList>
    </citation>
    <scope>NUCLEOTIDE SEQUENCE [LARGE SCALE GENOMIC DNA]</scope>
    <source>
        <strain evidence="3 4">F-400</strain>
    </source>
</reference>
<feature type="signal peptide" evidence="2">
    <location>
        <begin position="1"/>
        <end position="24"/>
    </location>
</feature>
<keyword evidence="1" id="KW-0472">Membrane</keyword>
<dbReference type="EMBL" id="JACRUM010000001">
    <property type="protein sequence ID" value="MBC5861865.1"/>
    <property type="molecule type" value="Genomic_DNA"/>
</dbReference>
<gene>
    <name evidence="3" type="ORF">H8R26_00385</name>
</gene>